<proteinExistence type="predicted"/>
<gene>
    <name evidence="1" type="ORF">SORBI_3003G378050</name>
</gene>
<sequence length="110" mass="12541">MRGRENGRSAPPDPQARYLVWRKRLEGLASSAGCPLILGLWAGLGPGSEWRKVRPWLAWFNRWLTTQLADRQRRYDLGIFFSFPTNGLSACIFSLKEKESLGYTTNQKPA</sequence>
<dbReference type="EMBL" id="CM000762">
    <property type="protein sequence ID" value="OQU87986.1"/>
    <property type="molecule type" value="Genomic_DNA"/>
</dbReference>
<name>A0A1W0W0T0_SORBI</name>
<dbReference type="Gramene" id="OQU87986">
    <property type="protein sequence ID" value="OQU87986"/>
    <property type="gene ID" value="SORBI_3003G378050"/>
</dbReference>
<dbReference type="InParanoid" id="A0A1W0W0T0"/>
<accession>A0A1W0W0T0</accession>
<keyword evidence="2" id="KW-1185">Reference proteome</keyword>
<reference evidence="2" key="2">
    <citation type="journal article" date="2018" name="Plant J.">
        <title>The Sorghum bicolor reference genome: improved assembly, gene annotations, a transcriptome atlas, and signatures of genome organization.</title>
        <authorList>
            <person name="McCormick R.F."/>
            <person name="Truong S.K."/>
            <person name="Sreedasyam A."/>
            <person name="Jenkins J."/>
            <person name="Shu S."/>
            <person name="Sims D."/>
            <person name="Kennedy M."/>
            <person name="Amirebrahimi M."/>
            <person name="Weers B.D."/>
            <person name="McKinley B."/>
            <person name="Mattison A."/>
            <person name="Morishige D.T."/>
            <person name="Grimwood J."/>
            <person name="Schmutz J."/>
            <person name="Mullet J.E."/>
        </authorList>
    </citation>
    <scope>NUCLEOTIDE SEQUENCE [LARGE SCALE GENOMIC DNA]</scope>
    <source>
        <strain evidence="2">cv. BTx623</strain>
    </source>
</reference>
<dbReference type="AlphaFoldDB" id="A0A1W0W0T0"/>
<organism evidence="1 2">
    <name type="scientific">Sorghum bicolor</name>
    <name type="common">Sorghum</name>
    <name type="synonym">Sorghum vulgare</name>
    <dbReference type="NCBI Taxonomy" id="4558"/>
    <lineage>
        <taxon>Eukaryota</taxon>
        <taxon>Viridiplantae</taxon>
        <taxon>Streptophyta</taxon>
        <taxon>Embryophyta</taxon>
        <taxon>Tracheophyta</taxon>
        <taxon>Spermatophyta</taxon>
        <taxon>Magnoliopsida</taxon>
        <taxon>Liliopsida</taxon>
        <taxon>Poales</taxon>
        <taxon>Poaceae</taxon>
        <taxon>PACMAD clade</taxon>
        <taxon>Panicoideae</taxon>
        <taxon>Andropogonodae</taxon>
        <taxon>Andropogoneae</taxon>
        <taxon>Sorghinae</taxon>
        <taxon>Sorghum</taxon>
    </lineage>
</organism>
<dbReference type="Proteomes" id="UP000000768">
    <property type="component" value="Chromosome 3"/>
</dbReference>
<evidence type="ECO:0000313" key="1">
    <source>
        <dbReference type="EMBL" id="OQU87986.1"/>
    </source>
</evidence>
<reference evidence="1 2" key="1">
    <citation type="journal article" date="2009" name="Nature">
        <title>The Sorghum bicolor genome and the diversification of grasses.</title>
        <authorList>
            <person name="Paterson A.H."/>
            <person name="Bowers J.E."/>
            <person name="Bruggmann R."/>
            <person name="Dubchak I."/>
            <person name="Grimwood J."/>
            <person name="Gundlach H."/>
            <person name="Haberer G."/>
            <person name="Hellsten U."/>
            <person name="Mitros T."/>
            <person name="Poliakov A."/>
            <person name="Schmutz J."/>
            <person name="Spannagl M."/>
            <person name="Tang H."/>
            <person name="Wang X."/>
            <person name="Wicker T."/>
            <person name="Bharti A.K."/>
            <person name="Chapman J."/>
            <person name="Feltus F.A."/>
            <person name="Gowik U."/>
            <person name="Grigoriev I.V."/>
            <person name="Lyons E."/>
            <person name="Maher C.A."/>
            <person name="Martis M."/>
            <person name="Narechania A."/>
            <person name="Otillar R.P."/>
            <person name="Penning B.W."/>
            <person name="Salamov A.A."/>
            <person name="Wang Y."/>
            <person name="Zhang L."/>
            <person name="Carpita N.C."/>
            <person name="Freeling M."/>
            <person name="Gingle A.R."/>
            <person name="Hash C.T."/>
            <person name="Keller B."/>
            <person name="Klein P."/>
            <person name="Kresovich S."/>
            <person name="McCann M.C."/>
            <person name="Ming R."/>
            <person name="Peterson D.G."/>
            <person name="Mehboob-ur-Rahman"/>
            <person name="Ware D."/>
            <person name="Westhoff P."/>
            <person name="Mayer K.F."/>
            <person name="Messing J."/>
            <person name="Rokhsar D.S."/>
        </authorList>
    </citation>
    <scope>NUCLEOTIDE SEQUENCE [LARGE SCALE GENOMIC DNA]</scope>
    <source>
        <strain evidence="2">cv. BTx623</strain>
    </source>
</reference>
<evidence type="ECO:0000313" key="2">
    <source>
        <dbReference type="Proteomes" id="UP000000768"/>
    </source>
</evidence>
<protein>
    <submittedName>
        <fullName evidence="1">Uncharacterized protein</fullName>
    </submittedName>
</protein>